<keyword evidence="1" id="KW-0378">Hydrolase</keyword>
<reference evidence="2" key="1">
    <citation type="submission" date="2016-03" db="EMBL/GenBank/DDBJ databases">
        <title>Complete genome sequence of the type strain Actinoalloteichus hymeniacidonis DSM 45092.</title>
        <authorList>
            <person name="Schaffert L."/>
            <person name="Albersmeier A."/>
            <person name="Winkler A."/>
            <person name="Kalinowski J."/>
            <person name="Zotchev S."/>
            <person name="Ruckert C."/>
        </authorList>
    </citation>
    <scope>NUCLEOTIDE SEQUENCE [LARGE SCALE GENOMIC DNA]</scope>
    <source>
        <strain evidence="2">HPA177(T) (DSM 45092(T))</strain>
    </source>
</reference>
<keyword evidence="2" id="KW-1185">Reference proteome</keyword>
<dbReference type="PANTHER" id="PTHR31793">
    <property type="entry name" value="4-HYDROXYBENZOYL-COA THIOESTERASE FAMILY MEMBER"/>
    <property type="match status" value="1"/>
</dbReference>
<dbReference type="AlphaFoldDB" id="A0AAC9MY04"/>
<dbReference type="InterPro" id="IPR029069">
    <property type="entry name" value="HotDog_dom_sf"/>
</dbReference>
<protein>
    <submittedName>
        <fullName evidence="1">Thioesterase</fullName>
        <ecNumber evidence="1">3.1.2.-</ecNumber>
    </submittedName>
</protein>
<dbReference type="EC" id="3.1.2.-" evidence="1"/>
<dbReference type="KEGG" id="ahm:TL08_07845"/>
<proteinExistence type="predicted"/>
<evidence type="ECO:0000313" key="1">
    <source>
        <dbReference type="EMBL" id="AOS62386.1"/>
    </source>
</evidence>
<dbReference type="CDD" id="cd00586">
    <property type="entry name" value="4HBT"/>
    <property type="match status" value="1"/>
</dbReference>
<dbReference type="PANTHER" id="PTHR31793:SF24">
    <property type="entry name" value="LONG-CHAIN ACYL-COA THIOESTERASE FADM"/>
    <property type="match status" value="1"/>
</dbReference>
<dbReference type="SUPFAM" id="SSF54637">
    <property type="entry name" value="Thioesterase/thiol ester dehydrase-isomerase"/>
    <property type="match status" value="1"/>
</dbReference>
<evidence type="ECO:0000313" key="2">
    <source>
        <dbReference type="Proteomes" id="UP000095210"/>
    </source>
</evidence>
<organism evidence="1 2">
    <name type="scientific">Actinoalloteichus hymeniacidonis</name>
    <dbReference type="NCBI Taxonomy" id="340345"/>
    <lineage>
        <taxon>Bacteria</taxon>
        <taxon>Bacillati</taxon>
        <taxon>Actinomycetota</taxon>
        <taxon>Actinomycetes</taxon>
        <taxon>Pseudonocardiales</taxon>
        <taxon>Pseudonocardiaceae</taxon>
        <taxon>Actinoalloteichus</taxon>
    </lineage>
</organism>
<name>A0AAC9MY04_9PSEU</name>
<dbReference type="GO" id="GO:0047617">
    <property type="term" value="F:fatty acyl-CoA hydrolase activity"/>
    <property type="evidence" value="ECO:0007669"/>
    <property type="project" value="TreeGrafter"/>
</dbReference>
<dbReference type="InterPro" id="IPR050563">
    <property type="entry name" value="4-hydroxybenzoyl-CoA_TE"/>
</dbReference>
<dbReference type="Gene3D" id="3.10.129.10">
    <property type="entry name" value="Hotdog Thioesterase"/>
    <property type="match status" value="1"/>
</dbReference>
<dbReference type="EMBL" id="CP014859">
    <property type="protein sequence ID" value="AOS62386.1"/>
    <property type="molecule type" value="Genomic_DNA"/>
</dbReference>
<gene>
    <name evidence="1" type="ORF">TL08_07845</name>
</gene>
<accession>A0AAC9MY04</accession>
<dbReference type="Proteomes" id="UP000095210">
    <property type="component" value="Chromosome"/>
</dbReference>
<dbReference type="Pfam" id="PF13279">
    <property type="entry name" value="4HBT_2"/>
    <property type="match status" value="1"/>
</dbReference>
<sequence>MGVYVTDVTPRWSDMDAFGHVNHANTVTLLEEARVALLFVEGGRRGEVGMADGAVVARLTVDYLKPLVVDGGALRVEIAVNELRAASFTLVYVLRSGRSADDPVAATAETVMVPYDLAVGRPRRLTDTERDFLAGWRAKVPVPRPQAVNSHG</sequence>